<dbReference type="GO" id="GO:0008270">
    <property type="term" value="F:zinc ion binding"/>
    <property type="evidence" value="ECO:0007669"/>
    <property type="project" value="UniProtKB-KW"/>
</dbReference>
<name>A0A1R0GNX7_9FUNG</name>
<evidence type="ECO:0000256" key="1">
    <source>
        <dbReference type="PROSITE-ProRule" id="PRU00047"/>
    </source>
</evidence>
<reference evidence="3 4" key="1">
    <citation type="journal article" date="2016" name="Mol. Biol. Evol.">
        <title>Genome-Wide Survey of Gut Fungi (Harpellales) Reveals the First Horizontally Transferred Ubiquitin Gene from a Mosquito Host.</title>
        <authorList>
            <person name="Wang Y."/>
            <person name="White M.M."/>
            <person name="Kvist S."/>
            <person name="Moncalvo J.M."/>
        </authorList>
    </citation>
    <scope>NUCLEOTIDE SEQUENCE [LARGE SCALE GENOMIC DNA]</scope>
    <source>
        <strain evidence="3 4">ALG-7-W6</strain>
    </source>
</reference>
<sequence>MDDQPQNTVLQTQRVGRSVATYSAEYRVLARESGYDQLAPVDQYSRALNKNIISYLITNEPPETLEEGIEIAVRMDNRLEKRDTLTENQGYEFPSQQHGIKDQPKFVNTYTATQVPDNGSIPMDLDFVSYRPRGPLYTDEKSRRYYLGLCVYCGGKGHISLECPNRRDTGKERAQK</sequence>
<accession>A0A1R0GNX7</accession>
<dbReference type="GO" id="GO:0003676">
    <property type="term" value="F:nucleic acid binding"/>
    <property type="evidence" value="ECO:0007669"/>
    <property type="project" value="InterPro"/>
</dbReference>
<dbReference type="STRING" id="133383.A0A1R0GNX7"/>
<keyword evidence="1" id="KW-0479">Metal-binding</keyword>
<comment type="caution">
    <text evidence="3">The sequence shown here is derived from an EMBL/GenBank/DDBJ whole genome shotgun (WGS) entry which is preliminary data.</text>
</comment>
<keyword evidence="4" id="KW-1185">Reference proteome</keyword>
<keyword evidence="1" id="KW-0863">Zinc-finger</keyword>
<dbReference type="PROSITE" id="PS50158">
    <property type="entry name" value="ZF_CCHC"/>
    <property type="match status" value="1"/>
</dbReference>
<dbReference type="OrthoDB" id="3066517at2759"/>
<proteinExistence type="predicted"/>
<evidence type="ECO:0000259" key="2">
    <source>
        <dbReference type="PROSITE" id="PS50158"/>
    </source>
</evidence>
<dbReference type="InterPro" id="IPR001878">
    <property type="entry name" value="Znf_CCHC"/>
</dbReference>
<dbReference type="InterPro" id="IPR036875">
    <property type="entry name" value="Znf_CCHC_sf"/>
</dbReference>
<evidence type="ECO:0000313" key="3">
    <source>
        <dbReference type="EMBL" id="OLY78595.1"/>
    </source>
</evidence>
<keyword evidence="1" id="KW-0862">Zinc</keyword>
<dbReference type="Proteomes" id="UP000187455">
    <property type="component" value="Unassembled WGS sequence"/>
</dbReference>
<dbReference type="EMBL" id="LSSL01005998">
    <property type="protein sequence ID" value="OLY78595.1"/>
    <property type="molecule type" value="Genomic_DNA"/>
</dbReference>
<organism evidence="3 4">
    <name type="scientific">Smittium mucronatum</name>
    <dbReference type="NCBI Taxonomy" id="133383"/>
    <lineage>
        <taxon>Eukaryota</taxon>
        <taxon>Fungi</taxon>
        <taxon>Fungi incertae sedis</taxon>
        <taxon>Zoopagomycota</taxon>
        <taxon>Kickxellomycotina</taxon>
        <taxon>Harpellomycetes</taxon>
        <taxon>Harpellales</taxon>
        <taxon>Legeriomycetaceae</taxon>
        <taxon>Smittium</taxon>
    </lineage>
</organism>
<gene>
    <name evidence="3" type="ORF">AYI68_g7353</name>
</gene>
<dbReference type="SUPFAM" id="SSF57756">
    <property type="entry name" value="Retrovirus zinc finger-like domains"/>
    <property type="match status" value="1"/>
</dbReference>
<protein>
    <submittedName>
        <fullName evidence="3">Retrotransposon-derived protein PEG10</fullName>
    </submittedName>
</protein>
<evidence type="ECO:0000313" key="4">
    <source>
        <dbReference type="Proteomes" id="UP000187455"/>
    </source>
</evidence>
<dbReference type="AlphaFoldDB" id="A0A1R0GNX7"/>
<feature type="domain" description="CCHC-type" evidence="2">
    <location>
        <begin position="150"/>
        <end position="165"/>
    </location>
</feature>